<reference evidence="1 2" key="1">
    <citation type="submission" date="2016-07" db="EMBL/GenBank/DDBJ databases">
        <title>Pervasive Adenine N6-methylation of Active Genes in Fungi.</title>
        <authorList>
            <consortium name="DOE Joint Genome Institute"/>
            <person name="Mondo S.J."/>
            <person name="Dannebaum R.O."/>
            <person name="Kuo R.C."/>
            <person name="Labutti K."/>
            <person name="Haridas S."/>
            <person name="Kuo A."/>
            <person name="Salamov A."/>
            <person name="Ahrendt S.R."/>
            <person name="Lipzen A."/>
            <person name="Sullivan W."/>
            <person name="Andreopoulos W.B."/>
            <person name="Clum A."/>
            <person name="Lindquist E."/>
            <person name="Daum C."/>
            <person name="Ramamoorthy G.K."/>
            <person name="Gryganskyi A."/>
            <person name="Culley D."/>
            <person name="Magnuson J.K."/>
            <person name="James T.Y."/>
            <person name="O'Malley M.A."/>
            <person name="Stajich J.E."/>
            <person name="Spatafora J.W."/>
            <person name="Visel A."/>
            <person name="Grigoriev I.V."/>
        </authorList>
    </citation>
    <scope>NUCLEOTIDE SEQUENCE [LARGE SCALE GENOMIC DNA]</scope>
    <source>
        <strain evidence="1 2">ATCC 12442</strain>
    </source>
</reference>
<dbReference type="RefSeq" id="XP_040746319.1">
    <property type="nucleotide sequence ID" value="XM_040890124.1"/>
</dbReference>
<organism evidence="1 2">
    <name type="scientific">Linderina pennispora</name>
    <dbReference type="NCBI Taxonomy" id="61395"/>
    <lineage>
        <taxon>Eukaryota</taxon>
        <taxon>Fungi</taxon>
        <taxon>Fungi incertae sedis</taxon>
        <taxon>Zoopagomycota</taxon>
        <taxon>Kickxellomycotina</taxon>
        <taxon>Kickxellomycetes</taxon>
        <taxon>Kickxellales</taxon>
        <taxon>Kickxellaceae</taxon>
        <taxon>Linderina</taxon>
    </lineage>
</organism>
<comment type="caution">
    <text evidence="1">The sequence shown here is derived from an EMBL/GenBank/DDBJ whole genome shotgun (WGS) entry which is preliminary data.</text>
</comment>
<accession>A0A1Y1WHI2</accession>
<dbReference type="AlphaFoldDB" id="A0A1Y1WHI2"/>
<keyword evidence="2" id="KW-1185">Reference proteome</keyword>
<evidence type="ECO:0000313" key="2">
    <source>
        <dbReference type="Proteomes" id="UP000193922"/>
    </source>
</evidence>
<name>A0A1Y1WHI2_9FUNG</name>
<sequence>MASIARIYKNMSLDYASLLDIEEDINKRKIIHDTMASTALIVEYHTSIAALSEDMRGFKSMSKRLRRKIMYSTCDEEVISRYKQKYSHILAMLDATGVELKAKCKLFREERMVLDFLQASILGTSPVNAPTLARKALIEMSIPNEELMGTETGDDSCDQECS</sequence>
<dbReference type="GeneID" id="63806772"/>
<protein>
    <submittedName>
        <fullName evidence="1">Uncharacterized protein</fullName>
    </submittedName>
</protein>
<gene>
    <name evidence="1" type="ORF">DL89DRAFT_290762</name>
</gene>
<evidence type="ECO:0000313" key="1">
    <source>
        <dbReference type="EMBL" id="ORX72979.1"/>
    </source>
</evidence>
<dbReference type="Proteomes" id="UP000193922">
    <property type="component" value="Unassembled WGS sequence"/>
</dbReference>
<dbReference type="EMBL" id="MCFD01000002">
    <property type="protein sequence ID" value="ORX72979.1"/>
    <property type="molecule type" value="Genomic_DNA"/>
</dbReference>
<proteinExistence type="predicted"/>